<dbReference type="Gene3D" id="1.10.1410.10">
    <property type="match status" value="1"/>
</dbReference>
<gene>
    <name evidence="2" type="ORF">ZOSMA_107G00770</name>
</gene>
<dbReference type="SUPFAM" id="SSF81631">
    <property type="entry name" value="PAP/OAS1 substrate-binding domain"/>
    <property type="match status" value="1"/>
</dbReference>
<evidence type="ECO:0000313" key="3">
    <source>
        <dbReference type="Proteomes" id="UP000036987"/>
    </source>
</evidence>
<comment type="caution">
    <text evidence="2">The sequence shown here is derived from an EMBL/GenBank/DDBJ whole genome shotgun (WGS) entry which is preliminary data.</text>
</comment>
<proteinExistence type="predicted"/>
<accession>A0A0K9Q4H0</accession>
<sequence length="113" mass="13071">MSSRYVICTYTGQWEPIWRGRWAGMSYPLIVEDPWEQPENAARAVASLEFEDISSAFNTTNDRLKLHYAPSQKSHLLRCLARPSITHHLQQQPNNGQNRLLFDFQRDAPSSSH</sequence>
<feature type="compositionally biased region" description="Polar residues" evidence="1">
    <location>
        <begin position="89"/>
        <end position="98"/>
    </location>
</feature>
<evidence type="ECO:0000256" key="1">
    <source>
        <dbReference type="SAM" id="MobiDB-lite"/>
    </source>
</evidence>
<dbReference type="EMBL" id="LFYR01000090">
    <property type="protein sequence ID" value="KMZ76079.1"/>
    <property type="molecule type" value="Genomic_DNA"/>
</dbReference>
<dbReference type="OrthoDB" id="1868982at2759"/>
<dbReference type="STRING" id="29655.A0A0K9Q4H0"/>
<feature type="region of interest" description="Disordered" evidence="1">
    <location>
        <begin position="89"/>
        <end position="113"/>
    </location>
</feature>
<name>A0A0K9Q4H0_ZOSMR</name>
<reference evidence="3" key="1">
    <citation type="journal article" date="2016" name="Nature">
        <title>The genome of the seagrass Zostera marina reveals angiosperm adaptation to the sea.</title>
        <authorList>
            <person name="Olsen J.L."/>
            <person name="Rouze P."/>
            <person name="Verhelst B."/>
            <person name="Lin Y.-C."/>
            <person name="Bayer T."/>
            <person name="Collen J."/>
            <person name="Dattolo E."/>
            <person name="De Paoli E."/>
            <person name="Dittami S."/>
            <person name="Maumus F."/>
            <person name="Michel G."/>
            <person name="Kersting A."/>
            <person name="Lauritano C."/>
            <person name="Lohaus R."/>
            <person name="Toepel M."/>
            <person name="Tonon T."/>
            <person name="Vanneste K."/>
            <person name="Amirebrahimi M."/>
            <person name="Brakel J."/>
            <person name="Bostroem C."/>
            <person name="Chovatia M."/>
            <person name="Grimwood J."/>
            <person name="Jenkins J.W."/>
            <person name="Jueterbock A."/>
            <person name="Mraz A."/>
            <person name="Stam W.T."/>
            <person name="Tice H."/>
            <person name="Bornberg-Bauer E."/>
            <person name="Green P.J."/>
            <person name="Pearson G.A."/>
            <person name="Procaccini G."/>
            <person name="Duarte C.M."/>
            <person name="Schmutz J."/>
            <person name="Reusch T.B.H."/>
            <person name="Van de Peer Y."/>
        </authorList>
    </citation>
    <scope>NUCLEOTIDE SEQUENCE [LARGE SCALE GENOMIC DNA]</scope>
    <source>
        <strain evidence="3">cv. Finnish</strain>
    </source>
</reference>
<keyword evidence="3" id="KW-1185">Reference proteome</keyword>
<organism evidence="2 3">
    <name type="scientific">Zostera marina</name>
    <name type="common">Eelgrass</name>
    <dbReference type="NCBI Taxonomy" id="29655"/>
    <lineage>
        <taxon>Eukaryota</taxon>
        <taxon>Viridiplantae</taxon>
        <taxon>Streptophyta</taxon>
        <taxon>Embryophyta</taxon>
        <taxon>Tracheophyta</taxon>
        <taxon>Spermatophyta</taxon>
        <taxon>Magnoliopsida</taxon>
        <taxon>Liliopsida</taxon>
        <taxon>Zosteraceae</taxon>
        <taxon>Zostera</taxon>
    </lineage>
</organism>
<evidence type="ECO:0000313" key="2">
    <source>
        <dbReference type="EMBL" id="KMZ76079.1"/>
    </source>
</evidence>
<protein>
    <submittedName>
        <fullName evidence="2">Uncharacterized protein</fullName>
    </submittedName>
</protein>
<dbReference type="AlphaFoldDB" id="A0A0K9Q4H0"/>
<dbReference type="Proteomes" id="UP000036987">
    <property type="component" value="Unassembled WGS sequence"/>
</dbReference>